<dbReference type="HOGENOM" id="CLU_3375322_0_0_6"/>
<organism evidence="1">
    <name type="scientific">Pseudomonas savastanoi pv. glycinea str. race 4</name>
    <dbReference type="NCBI Taxonomy" id="875330"/>
    <lineage>
        <taxon>Bacteria</taxon>
        <taxon>Pseudomonadati</taxon>
        <taxon>Pseudomonadota</taxon>
        <taxon>Gammaproteobacteria</taxon>
        <taxon>Pseudomonadales</taxon>
        <taxon>Pseudomonadaceae</taxon>
        <taxon>Pseudomonas</taxon>
    </lineage>
</organism>
<dbReference type="AlphaFoldDB" id="F3BYE3"/>
<comment type="caution">
    <text evidence="1">The sequence shown here is derived from an EMBL/GenBank/DDBJ whole genome shotgun (WGS) entry which is preliminary data.</text>
</comment>
<reference evidence="1" key="1">
    <citation type="journal article" date="2011" name="PLoS Pathog.">
        <title>Dynamic evolution of pathogenicity revealed by sequencing and comparative genomics of 19 Pseudomonas syringae isolates.</title>
        <authorList>
            <person name="Baltrus D.A."/>
            <person name="Nishimura M.T."/>
            <person name="Romanchuk A."/>
            <person name="Chang J.H."/>
            <person name="Mukhtar M.S."/>
            <person name="Cherkis K."/>
            <person name="Roach J."/>
            <person name="Grant S.R."/>
            <person name="Jones C.D."/>
            <person name="Dangl J.L."/>
        </authorList>
    </citation>
    <scope>NUCLEOTIDE SEQUENCE [LARGE SCALE GENOMIC DNA]</scope>
    <source>
        <strain>race 4</strain>
        <strain evidence="1">Race 4</strain>
    </source>
</reference>
<evidence type="ECO:0000313" key="1">
    <source>
        <dbReference type="EMBL" id="EGH06193.1"/>
    </source>
</evidence>
<dbReference type="BioCyc" id="PSYR875330:G11XH-119-MONOMER"/>
<proteinExistence type="predicted"/>
<dbReference type="EMBL" id="ADWY01000029">
    <property type="protein sequence ID" value="EGH06193.1"/>
    <property type="molecule type" value="Genomic_DNA"/>
</dbReference>
<name>F3BYE3_PSESG</name>
<gene>
    <name evidence="1" type="ORF">Pgy4_00645</name>
</gene>
<sequence length="34" mass="3888">MKAASRNSSYKLQAEAKKLQEENLLQLVANRLQL</sequence>
<protein>
    <submittedName>
        <fullName evidence="1">Uncharacterized protein</fullName>
    </submittedName>
</protein>
<accession>F3BYE3</accession>